<dbReference type="Proteomes" id="UP001208689">
    <property type="component" value="Chromosome"/>
</dbReference>
<feature type="coiled-coil region" evidence="1">
    <location>
        <begin position="11"/>
        <end position="45"/>
    </location>
</feature>
<evidence type="ECO:0000313" key="3">
    <source>
        <dbReference type="Proteomes" id="UP001208689"/>
    </source>
</evidence>
<keyword evidence="3" id="KW-1185">Reference proteome</keyword>
<protein>
    <submittedName>
        <fullName evidence="2">Uncharacterized protein</fullName>
    </submittedName>
</protein>
<dbReference type="EMBL" id="CP104013">
    <property type="protein sequence ID" value="UYP44920.1"/>
    <property type="molecule type" value="Genomic_DNA"/>
</dbReference>
<keyword evidence="1" id="KW-0175">Coiled coil</keyword>
<organism evidence="2 3">
    <name type="scientific">Candidatus Lokiarchaeum ossiferum</name>
    <dbReference type="NCBI Taxonomy" id="2951803"/>
    <lineage>
        <taxon>Archaea</taxon>
        <taxon>Promethearchaeati</taxon>
        <taxon>Promethearchaeota</taxon>
        <taxon>Promethearchaeia</taxon>
        <taxon>Promethearchaeales</taxon>
        <taxon>Promethearchaeaceae</taxon>
        <taxon>Candidatus Lokiarchaeum</taxon>
    </lineage>
</organism>
<gene>
    <name evidence="2" type="ORF">NEF87_001205</name>
</gene>
<sequence>MLTAEISKQDNEEKQAKEKALIQEKEVKQRRLKELQAKLAEIEAIEDLSTKMKTEKELFLDEILQILEQEQKKDHILSTIINCRKIIEMTEDLENVALHARAKSIFVDFEQKLKEHHRIQDEEAKAVMQQINDLEQIINIEDTVAPEIEDIPISLFIGNINEDLLNMQELADQVLVDHAVEIQEYAESKAIIKHVSGKAREITQEIDVLWEFADDKPSLPDYVITNTIENFADDPIEEAFIQDIIPYNYEISEVTINGNTPQVDPHQQRMKDGLQYSWYIPEAKKDNPIEFKYHLKPRISRTVVLPLKNSLKVIKTHSSLNNEKIVGEKKKQDEGIFDALLKFKNSYENQLSDIVLEDVIPIFYTYEVEEQKSGDFPSVKESSESFVKWKLDEMPIEQTSLHEYHLIELQKIEELKIEAHNVLKQDPEKVSKHKRKNILKRQERARNFLQKFNL</sequence>
<accession>A0ABY6HN37</accession>
<reference evidence="2" key="1">
    <citation type="submission" date="2022-09" db="EMBL/GenBank/DDBJ databases">
        <title>Actin cytoskeleton and complex cell architecture in an #Asgard archaeon.</title>
        <authorList>
            <person name="Ponce Toledo R.I."/>
            <person name="Schleper C."/>
            <person name="Rodrigues Oliveira T."/>
            <person name="Wollweber F."/>
            <person name="Xu J."/>
            <person name="Rittmann S."/>
            <person name="Klingl A."/>
            <person name="Pilhofer M."/>
        </authorList>
    </citation>
    <scope>NUCLEOTIDE SEQUENCE</scope>
    <source>
        <strain evidence="2">B-35</strain>
    </source>
</reference>
<proteinExistence type="predicted"/>
<name>A0ABY6HN37_9ARCH</name>
<evidence type="ECO:0000313" key="2">
    <source>
        <dbReference type="EMBL" id="UYP44920.1"/>
    </source>
</evidence>
<evidence type="ECO:0000256" key="1">
    <source>
        <dbReference type="SAM" id="Coils"/>
    </source>
</evidence>